<name>A0AAJ1X268_9ACTN</name>
<dbReference type="SUPFAM" id="SSF54427">
    <property type="entry name" value="NTF2-like"/>
    <property type="match status" value="1"/>
</dbReference>
<dbReference type="EMBL" id="JAUTAN010000001">
    <property type="protein sequence ID" value="MDQ1105591.1"/>
    <property type="molecule type" value="Genomic_DNA"/>
</dbReference>
<dbReference type="Proteomes" id="UP001239215">
    <property type="component" value="Unassembled WGS sequence"/>
</dbReference>
<comment type="caution">
    <text evidence="1">The sequence shown here is derived from an EMBL/GenBank/DDBJ whole genome shotgun (WGS) entry which is preliminary data.</text>
</comment>
<sequence>MSTPADRPADRPATVARWHDLVAHRDAPDVDVRLREMLAPAAVFRSPAVHRPQEGRDLTAAYLGAALVVLGPELRYEREWWDERSAVLEFVTVVGGRDLHGIDMLTWDDDGRIVDFAVMVRPLRGLETLVELMGAELARAGAWRPAPGPG</sequence>
<accession>A0AAJ1X268</accession>
<protein>
    <recommendedName>
        <fullName evidence="3">Nuclear transport factor 2 family protein</fullName>
    </recommendedName>
</protein>
<evidence type="ECO:0000313" key="1">
    <source>
        <dbReference type="EMBL" id="MDQ1105591.1"/>
    </source>
</evidence>
<reference evidence="1" key="1">
    <citation type="submission" date="2023-07" db="EMBL/GenBank/DDBJ databases">
        <title>Functional and genomic diversity of the sorghum phyllosphere microbiome.</title>
        <authorList>
            <person name="Shade A."/>
        </authorList>
    </citation>
    <scope>NUCLEOTIDE SEQUENCE</scope>
    <source>
        <strain evidence="1">SORGH_AS_1067</strain>
    </source>
</reference>
<proteinExistence type="predicted"/>
<evidence type="ECO:0000313" key="2">
    <source>
        <dbReference type="Proteomes" id="UP001239215"/>
    </source>
</evidence>
<gene>
    <name evidence="1" type="ORF">QE405_002875</name>
</gene>
<organism evidence="1 2">
    <name type="scientific">Nocardioides zeae</name>
    <dbReference type="NCBI Taxonomy" id="1457234"/>
    <lineage>
        <taxon>Bacteria</taxon>
        <taxon>Bacillati</taxon>
        <taxon>Actinomycetota</taxon>
        <taxon>Actinomycetes</taxon>
        <taxon>Propionibacteriales</taxon>
        <taxon>Nocardioidaceae</taxon>
        <taxon>Nocardioides</taxon>
    </lineage>
</organism>
<dbReference type="AlphaFoldDB" id="A0AAJ1X268"/>
<evidence type="ECO:0008006" key="3">
    <source>
        <dbReference type="Google" id="ProtNLM"/>
    </source>
</evidence>
<dbReference type="Gene3D" id="3.10.450.50">
    <property type="match status" value="1"/>
</dbReference>
<dbReference type="RefSeq" id="WP_307201968.1">
    <property type="nucleotide sequence ID" value="NZ_JAUTAN010000001.1"/>
</dbReference>
<dbReference type="InterPro" id="IPR032710">
    <property type="entry name" value="NTF2-like_dom_sf"/>
</dbReference>